<evidence type="ECO:0000313" key="2">
    <source>
        <dbReference type="Proteomes" id="UP000548867"/>
    </source>
</evidence>
<comment type="caution">
    <text evidence="1">The sequence shown here is derived from an EMBL/GenBank/DDBJ whole genome shotgun (WGS) entry which is preliminary data.</text>
</comment>
<proteinExistence type="predicted"/>
<organism evidence="1 2">
    <name type="scientific">Novosphingobium sediminicola</name>
    <dbReference type="NCBI Taxonomy" id="563162"/>
    <lineage>
        <taxon>Bacteria</taxon>
        <taxon>Pseudomonadati</taxon>
        <taxon>Pseudomonadota</taxon>
        <taxon>Alphaproteobacteria</taxon>
        <taxon>Sphingomonadales</taxon>
        <taxon>Sphingomonadaceae</taxon>
        <taxon>Novosphingobium</taxon>
    </lineage>
</organism>
<dbReference type="EMBL" id="JACIDX010000007">
    <property type="protein sequence ID" value="MBB3955105.1"/>
    <property type="molecule type" value="Genomic_DNA"/>
</dbReference>
<accession>A0A7W6G6G4</accession>
<sequence>MHFAQWLKTKSGFWLEDAISYENAEVGNTPVCRAVRGDRQGKNRAEMPAAGGEYSIGAEPRAIDAAKSESKNYLIGYYIFIWTPIWRNPSIPQPRLGRPSHPNIINSNTEELLMEKAEKQLYFLDL</sequence>
<keyword evidence="2" id="KW-1185">Reference proteome</keyword>
<protein>
    <submittedName>
        <fullName evidence="1">Uncharacterized protein</fullName>
    </submittedName>
</protein>
<evidence type="ECO:0000313" key="1">
    <source>
        <dbReference type="EMBL" id="MBB3955105.1"/>
    </source>
</evidence>
<dbReference type="Proteomes" id="UP000548867">
    <property type="component" value="Unassembled WGS sequence"/>
</dbReference>
<gene>
    <name evidence="1" type="ORF">GGR38_002057</name>
</gene>
<reference evidence="1 2" key="1">
    <citation type="submission" date="2020-08" db="EMBL/GenBank/DDBJ databases">
        <title>Genomic Encyclopedia of Type Strains, Phase IV (KMG-IV): sequencing the most valuable type-strain genomes for metagenomic binning, comparative biology and taxonomic classification.</title>
        <authorList>
            <person name="Goeker M."/>
        </authorList>
    </citation>
    <scope>NUCLEOTIDE SEQUENCE [LARGE SCALE GENOMIC DNA]</scope>
    <source>
        <strain evidence="1 2">DSM 27057</strain>
    </source>
</reference>
<dbReference type="RefSeq" id="WP_183625146.1">
    <property type="nucleotide sequence ID" value="NZ_JACIDX010000007.1"/>
</dbReference>
<name>A0A7W6G6G4_9SPHN</name>
<dbReference type="AlphaFoldDB" id="A0A7W6G6G4"/>